<dbReference type="PANTHER" id="PTHR11138:SF5">
    <property type="entry name" value="METHIONYL-TRNA FORMYLTRANSFERASE, MITOCHONDRIAL"/>
    <property type="match status" value="1"/>
</dbReference>
<feature type="compositionally biased region" description="Low complexity" evidence="6">
    <location>
        <begin position="322"/>
        <end position="332"/>
    </location>
</feature>
<evidence type="ECO:0000313" key="9">
    <source>
        <dbReference type="EMBL" id="HGT38934.1"/>
    </source>
</evidence>
<comment type="similarity">
    <text evidence="1 5">Belongs to the Fmt family.</text>
</comment>
<feature type="region of interest" description="Disordered" evidence="6">
    <location>
        <begin position="311"/>
        <end position="348"/>
    </location>
</feature>
<dbReference type="InterPro" id="IPR002376">
    <property type="entry name" value="Formyl_transf_N"/>
</dbReference>
<dbReference type="Pfam" id="PF00551">
    <property type="entry name" value="Formyl_trans_N"/>
    <property type="match status" value="1"/>
</dbReference>
<organism evidence="9">
    <name type="scientific">Schlesneria paludicola</name>
    <dbReference type="NCBI Taxonomy" id="360056"/>
    <lineage>
        <taxon>Bacteria</taxon>
        <taxon>Pseudomonadati</taxon>
        <taxon>Planctomycetota</taxon>
        <taxon>Planctomycetia</taxon>
        <taxon>Planctomycetales</taxon>
        <taxon>Planctomycetaceae</taxon>
        <taxon>Schlesneria</taxon>
    </lineage>
</organism>
<feature type="binding site" evidence="5">
    <location>
        <begin position="110"/>
        <end position="113"/>
    </location>
    <ligand>
        <name>(6S)-5,6,7,8-tetrahydrofolate</name>
        <dbReference type="ChEBI" id="CHEBI:57453"/>
    </ligand>
</feature>
<feature type="domain" description="Formyl transferase N-terminal" evidence="7">
    <location>
        <begin position="4"/>
        <end position="180"/>
    </location>
</feature>
<accession>A0A7C4LKH4</accession>
<dbReference type="EC" id="2.1.2.9" evidence="2 5"/>
<dbReference type="SUPFAM" id="SSF50486">
    <property type="entry name" value="FMT C-terminal domain-like"/>
    <property type="match status" value="1"/>
</dbReference>
<reference evidence="9" key="1">
    <citation type="journal article" date="2020" name="mSystems">
        <title>Genome- and Community-Level Interaction Insights into Carbon Utilization and Element Cycling Functions of Hydrothermarchaeota in Hydrothermal Sediment.</title>
        <authorList>
            <person name="Zhou Z."/>
            <person name="Liu Y."/>
            <person name="Xu W."/>
            <person name="Pan J."/>
            <person name="Luo Z.H."/>
            <person name="Li M."/>
        </authorList>
    </citation>
    <scope>NUCLEOTIDE SEQUENCE [LARGE SCALE GENOMIC DNA]</scope>
    <source>
        <strain evidence="9">SpSt-508</strain>
    </source>
</reference>
<comment type="catalytic activity">
    <reaction evidence="5">
        <text>L-methionyl-tRNA(fMet) + (6R)-10-formyltetrahydrofolate = N-formyl-L-methionyl-tRNA(fMet) + (6S)-5,6,7,8-tetrahydrofolate + H(+)</text>
        <dbReference type="Rhea" id="RHEA:24380"/>
        <dbReference type="Rhea" id="RHEA-COMP:9952"/>
        <dbReference type="Rhea" id="RHEA-COMP:9953"/>
        <dbReference type="ChEBI" id="CHEBI:15378"/>
        <dbReference type="ChEBI" id="CHEBI:57453"/>
        <dbReference type="ChEBI" id="CHEBI:78530"/>
        <dbReference type="ChEBI" id="CHEBI:78844"/>
        <dbReference type="ChEBI" id="CHEBI:195366"/>
        <dbReference type="EC" id="2.1.2.9"/>
    </reaction>
</comment>
<gene>
    <name evidence="5" type="primary">fmt</name>
    <name evidence="9" type="ORF">ENS64_06680</name>
</gene>
<dbReference type="HAMAP" id="MF_00182">
    <property type="entry name" value="Formyl_trans"/>
    <property type="match status" value="1"/>
</dbReference>
<dbReference type="InterPro" id="IPR011034">
    <property type="entry name" value="Formyl_transferase-like_C_sf"/>
</dbReference>
<dbReference type="NCBIfam" id="TIGR00460">
    <property type="entry name" value="fmt"/>
    <property type="match status" value="1"/>
</dbReference>
<protein>
    <recommendedName>
        <fullName evidence="2 5">Methionyl-tRNA formyltransferase</fullName>
        <ecNumber evidence="2 5">2.1.2.9</ecNumber>
    </recommendedName>
</protein>
<dbReference type="InterPro" id="IPR005793">
    <property type="entry name" value="Formyl_trans_C"/>
</dbReference>
<evidence type="ECO:0000259" key="8">
    <source>
        <dbReference type="Pfam" id="PF02911"/>
    </source>
</evidence>
<comment type="caution">
    <text evidence="9">The sequence shown here is derived from an EMBL/GenBank/DDBJ whole genome shotgun (WGS) entry which is preliminary data.</text>
</comment>
<evidence type="ECO:0000256" key="3">
    <source>
        <dbReference type="ARBA" id="ARBA00022679"/>
    </source>
</evidence>
<comment type="function">
    <text evidence="5">Attaches a formyl group to the free amino group of methionyl-tRNA(fMet). The formyl group appears to play a dual role in the initiator identity of N-formylmethionyl-tRNA by promoting its recognition by IF2 and preventing the misappropriation of this tRNA by the elongation apparatus.</text>
</comment>
<evidence type="ECO:0000259" key="7">
    <source>
        <dbReference type="Pfam" id="PF00551"/>
    </source>
</evidence>
<feature type="domain" description="Formyl transferase C-terminal" evidence="8">
    <location>
        <begin position="204"/>
        <end position="306"/>
    </location>
</feature>
<evidence type="ECO:0000256" key="1">
    <source>
        <dbReference type="ARBA" id="ARBA00010699"/>
    </source>
</evidence>
<dbReference type="Gene3D" id="3.40.50.12230">
    <property type="match status" value="1"/>
</dbReference>
<sequence>MPLRIVFLGAGRLAEPVFSALLDSPHIVCGLVTQPDRTGPGQRPHANPLKDRAGKRGLPVLQPERIKTADAIAAVTALAADVHVVAAYGQLLPRTLLDAPRLGTINVHASLLPRYRGASPIHAAILHGDAETGITIIRLVPELDAGPILASVRTPILPRETTGELEARLAQLAVPITLEVLAQLEAGTAEPVEQDHRLATYAGKLSKADGRIDWRQPAVVVERHIRAMQPWPGPFTYLPQAGKMPLRMQILAATVCAGRADCPPGQIIAVDDEAFAVQCGEDALRVERIHPDGKRGMTAGEFLRGRRVSVGDVLTAEPPPATTDSAAKDTATGSGAIVGTDRAPPQAS</sequence>
<dbReference type="Pfam" id="PF02911">
    <property type="entry name" value="Formyl_trans_C"/>
    <property type="match status" value="1"/>
</dbReference>
<dbReference type="AlphaFoldDB" id="A0A7C4LKH4"/>
<evidence type="ECO:0000256" key="6">
    <source>
        <dbReference type="SAM" id="MobiDB-lite"/>
    </source>
</evidence>
<evidence type="ECO:0000256" key="5">
    <source>
        <dbReference type="HAMAP-Rule" id="MF_00182"/>
    </source>
</evidence>
<dbReference type="InterPro" id="IPR005794">
    <property type="entry name" value="Fmt"/>
</dbReference>
<feature type="region of interest" description="Disordered" evidence="6">
    <location>
        <begin position="34"/>
        <end position="55"/>
    </location>
</feature>
<dbReference type="CDD" id="cd08704">
    <property type="entry name" value="Met_tRNA_FMT_C"/>
    <property type="match status" value="1"/>
</dbReference>
<dbReference type="GO" id="GO:0004479">
    <property type="term" value="F:methionyl-tRNA formyltransferase activity"/>
    <property type="evidence" value="ECO:0007669"/>
    <property type="project" value="UniProtKB-UniRule"/>
</dbReference>
<evidence type="ECO:0000256" key="2">
    <source>
        <dbReference type="ARBA" id="ARBA00012261"/>
    </source>
</evidence>
<keyword evidence="3 5" id="KW-0808">Transferase</keyword>
<dbReference type="CDD" id="cd08646">
    <property type="entry name" value="FMT_core_Met-tRNA-FMT_N"/>
    <property type="match status" value="1"/>
</dbReference>
<dbReference type="PANTHER" id="PTHR11138">
    <property type="entry name" value="METHIONYL-TRNA FORMYLTRANSFERASE"/>
    <property type="match status" value="1"/>
</dbReference>
<dbReference type="GO" id="GO:0005829">
    <property type="term" value="C:cytosol"/>
    <property type="evidence" value="ECO:0007669"/>
    <property type="project" value="TreeGrafter"/>
</dbReference>
<dbReference type="InterPro" id="IPR036477">
    <property type="entry name" value="Formyl_transf_N_sf"/>
</dbReference>
<dbReference type="InterPro" id="IPR044135">
    <property type="entry name" value="Met-tRNA-FMT_C"/>
</dbReference>
<dbReference type="SUPFAM" id="SSF53328">
    <property type="entry name" value="Formyltransferase"/>
    <property type="match status" value="1"/>
</dbReference>
<keyword evidence="4 5" id="KW-0648">Protein biosynthesis</keyword>
<evidence type="ECO:0000256" key="4">
    <source>
        <dbReference type="ARBA" id="ARBA00022917"/>
    </source>
</evidence>
<proteinExistence type="inferred from homology"/>
<dbReference type="InterPro" id="IPR041711">
    <property type="entry name" value="Met-tRNA-FMT_N"/>
</dbReference>
<name>A0A7C4LKH4_9PLAN</name>
<dbReference type="EMBL" id="DSVQ01000012">
    <property type="protein sequence ID" value="HGT38934.1"/>
    <property type="molecule type" value="Genomic_DNA"/>
</dbReference>